<organism evidence="5 6">
    <name type="scientific">Fictibacillus aquaticus</name>
    <dbReference type="NCBI Taxonomy" id="2021314"/>
    <lineage>
        <taxon>Bacteria</taxon>
        <taxon>Bacillati</taxon>
        <taxon>Bacillota</taxon>
        <taxon>Bacilli</taxon>
        <taxon>Bacillales</taxon>
        <taxon>Fictibacillaceae</taxon>
        <taxon>Fictibacillus</taxon>
    </lineage>
</organism>
<dbReference type="EMBL" id="NOII01000001">
    <property type="protein sequence ID" value="OYD59629.1"/>
    <property type="molecule type" value="Genomic_DNA"/>
</dbReference>
<feature type="transmembrane region" description="Helical" evidence="3">
    <location>
        <begin position="111"/>
        <end position="130"/>
    </location>
</feature>
<gene>
    <name evidence="5" type="ORF">CGZ90_07010</name>
</gene>
<feature type="transmembrane region" description="Helical" evidence="3">
    <location>
        <begin position="79"/>
        <end position="99"/>
    </location>
</feature>
<evidence type="ECO:0000313" key="6">
    <source>
        <dbReference type="Proteomes" id="UP000215059"/>
    </source>
</evidence>
<dbReference type="RefSeq" id="WP_094251591.1">
    <property type="nucleotide sequence ID" value="NZ_JBHLXL010000001.1"/>
</dbReference>
<sequence>MNNAAAAPKEKEREYYFDNAKFILIFLVVFGHFISPIKNQNEWLYTIYNFIYTFHMPAFILIAGFFTKSVKKDGYLPKIFRKVLVPYVVFQIVYTFFYYDLYSKDEVKLDFFDPHWTLWFLLSLVFWNILLKLFVKFKYPLAIAIVIGVLAGYVHDIGTFLSLLRTFVFFPVFLLGHLLEKRDFKKILEPAKKAAAAAFLIVLFVTYHFIFPNGTKEWLLSSSSYADILGIYSWAGGFIRLGMYAVMFLATFSILAIIPRRKMFFTELGERTLYIYLLHGFVVKWLFTTDLFKSIEQNGWYIMILFLALIVTLFLASKPVIALAQPFIELRWTKLTNLLANRRKTQER</sequence>
<feature type="transmembrane region" description="Helical" evidence="3">
    <location>
        <begin position="137"/>
        <end position="154"/>
    </location>
</feature>
<dbReference type="OrthoDB" id="6623990at2"/>
<accession>A0A235FEQ6</accession>
<keyword evidence="3" id="KW-0472">Membrane</keyword>
<dbReference type="InterPro" id="IPR052734">
    <property type="entry name" value="Nod_factor_acetyltransferase"/>
</dbReference>
<dbReference type="PANTHER" id="PTHR37312">
    <property type="entry name" value="MEMBRANE-BOUND ACYLTRANSFERASE YKRP-RELATED"/>
    <property type="match status" value="1"/>
</dbReference>
<dbReference type="PANTHER" id="PTHR37312:SF1">
    <property type="entry name" value="MEMBRANE-BOUND ACYLTRANSFERASE YKRP-RELATED"/>
    <property type="match status" value="1"/>
</dbReference>
<dbReference type="GO" id="GO:0016747">
    <property type="term" value="F:acyltransferase activity, transferring groups other than amino-acyl groups"/>
    <property type="evidence" value="ECO:0007669"/>
    <property type="project" value="InterPro"/>
</dbReference>
<keyword evidence="6" id="KW-1185">Reference proteome</keyword>
<dbReference type="Pfam" id="PF01757">
    <property type="entry name" value="Acyl_transf_3"/>
    <property type="match status" value="1"/>
</dbReference>
<protein>
    <recommendedName>
        <fullName evidence="4">Acyltransferase 3 domain-containing protein</fullName>
    </recommendedName>
</protein>
<keyword evidence="3" id="KW-0812">Transmembrane</keyword>
<evidence type="ECO:0000256" key="2">
    <source>
        <dbReference type="ARBA" id="ARBA00007400"/>
    </source>
</evidence>
<feature type="transmembrane region" description="Helical" evidence="3">
    <location>
        <begin position="231"/>
        <end position="259"/>
    </location>
</feature>
<feature type="transmembrane region" description="Helical" evidence="3">
    <location>
        <begin position="160"/>
        <end position="179"/>
    </location>
</feature>
<reference evidence="5 6" key="1">
    <citation type="submission" date="2017-07" db="EMBL/GenBank/DDBJ databases">
        <title>Fictibacillus sp. nov. GDSW-R2A3 Genome sequencing and assembly.</title>
        <authorList>
            <person name="Mayilraj S."/>
        </authorList>
    </citation>
    <scope>NUCLEOTIDE SEQUENCE [LARGE SCALE GENOMIC DNA]</scope>
    <source>
        <strain evidence="5 6">GDSW-R2A3</strain>
    </source>
</reference>
<proteinExistence type="inferred from homology"/>
<keyword evidence="3" id="KW-1133">Transmembrane helix</keyword>
<feature type="domain" description="Acyltransferase 3" evidence="4">
    <location>
        <begin position="15"/>
        <end position="314"/>
    </location>
</feature>
<feature type="transmembrane region" description="Helical" evidence="3">
    <location>
        <begin position="191"/>
        <end position="211"/>
    </location>
</feature>
<comment type="caution">
    <text evidence="5">The sequence shown here is derived from an EMBL/GenBank/DDBJ whole genome shotgun (WGS) entry which is preliminary data.</text>
</comment>
<dbReference type="Proteomes" id="UP000215059">
    <property type="component" value="Unassembled WGS sequence"/>
</dbReference>
<feature type="transmembrane region" description="Helical" evidence="3">
    <location>
        <begin position="43"/>
        <end position="67"/>
    </location>
</feature>
<comment type="subcellular location">
    <subcellularLocation>
        <location evidence="1">Membrane</location>
    </subcellularLocation>
</comment>
<dbReference type="AlphaFoldDB" id="A0A235FEQ6"/>
<evidence type="ECO:0000313" key="5">
    <source>
        <dbReference type="EMBL" id="OYD59629.1"/>
    </source>
</evidence>
<feature type="transmembrane region" description="Helical" evidence="3">
    <location>
        <begin position="20"/>
        <end position="37"/>
    </location>
</feature>
<comment type="similarity">
    <text evidence="2">Belongs to the acyltransferase 3 family.</text>
</comment>
<feature type="transmembrane region" description="Helical" evidence="3">
    <location>
        <begin position="300"/>
        <end position="324"/>
    </location>
</feature>
<evidence type="ECO:0000256" key="3">
    <source>
        <dbReference type="SAM" id="Phobius"/>
    </source>
</evidence>
<feature type="transmembrane region" description="Helical" evidence="3">
    <location>
        <begin position="271"/>
        <end position="288"/>
    </location>
</feature>
<dbReference type="InterPro" id="IPR002656">
    <property type="entry name" value="Acyl_transf_3_dom"/>
</dbReference>
<name>A0A235FEQ6_9BACL</name>
<evidence type="ECO:0000256" key="1">
    <source>
        <dbReference type="ARBA" id="ARBA00004370"/>
    </source>
</evidence>
<evidence type="ECO:0000259" key="4">
    <source>
        <dbReference type="Pfam" id="PF01757"/>
    </source>
</evidence>